<accession>A0ABV6D0F4</accession>
<dbReference type="EMBL" id="JBHLWK010000023">
    <property type="protein sequence ID" value="MFC0206135.1"/>
    <property type="molecule type" value="Genomic_DNA"/>
</dbReference>
<gene>
    <name evidence="1" type="ORF">ACFFJC_17870</name>
</gene>
<protein>
    <recommendedName>
        <fullName evidence="3">VOC domain-containing protein</fullName>
    </recommendedName>
</protein>
<keyword evidence="2" id="KW-1185">Reference proteome</keyword>
<organism evidence="1 2">
    <name type="scientific">Novosphingobium soli</name>
    <dbReference type="NCBI Taxonomy" id="574956"/>
    <lineage>
        <taxon>Bacteria</taxon>
        <taxon>Pseudomonadati</taxon>
        <taxon>Pseudomonadota</taxon>
        <taxon>Alphaproteobacteria</taxon>
        <taxon>Sphingomonadales</taxon>
        <taxon>Sphingomonadaceae</taxon>
        <taxon>Novosphingobium</taxon>
    </lineage>
</organism>
<comment type="caution">
    <text evidence="1">The sequence shown here is derived from an EMBL/GenBank/DDBJ whole genome shotgun (WGS) entry which is preliminary data.</text>
</comment>
<reference evidence="1 2" key="1">
    <citation type="submission" date="2024-09" db="EMBL/GenBank/DDBJ databases">
        <authorList>
            <person name="Sun Q."/>
            <person name="Mori K."/>
        </authorList>
    </citation>
    <scope>NUCLEOTIDE SEQUENCE [LARGE SCALE GENOMIC DNA]</scope>
    <source>
        <strain evidence="1 2">CCM 7706</strain>
    </source>
</reference>
<name>A0ABV6D0F4_9SPHN</name>
<evidence type="ECO:0000313" key="2">
    <source>
        <dbReference type="Proteomes" id="UP001589798"/>
    </source>
</evidence>
<dbReference type="Proteomes" id="UP001589798">
    <property type="component" value="Unassembled WGS sequence"/>
</dbReference>
<dbReference type="RefSeq" id="WP_379488759.1">
    <property type="nucleotide sequence ID" value="NZ_JBHLWK010000023.1"/>
</dbReference>
<dbReference type="InterPro" id="IPR029068">
    <property type="entry name" value="Glyas_Bleomycin-R_OHBP_Dase"/>
</dbReference>
<proteinExistence type="predicted"/>
<sequence>MTHLGPRYGALVQMSYVTRDMDAAIAHAETQLGITGFVRSRPEVEVLSYGVPRRLAVEAAIANLGTPGAVRQFEIIAPVAGAIEVYEGTASRDALLAFHHVGIAVPGPYAAWEALLADVRASGDPLALLFPAAPSPGTKLCFCYVDTRARLGHVTEYLWADPSLAGIAAAPWLGPPRS</sequence>
<evidence type="ECO:0000313" key="1">
    <source>
        <dbReference type="EMBL" id="MFC0206135.1"/>
    </source>
</evidence>
<dbReference type="Gene3D" id="3.10.180.10">
    <property type="entry name" value="2,3-Dihydroxybiphenyl 1,2-Dioxygenase, domain 1"/>
    <property type="match status" value="1"/>
</dbReference>
<evidence type="ECO:0008006" key="3">
    <source>
        <dbReference type="Google" id="ProtNLM"/>
    </source>
</evidence>